<evidence type="ECO:0000313" key="3">
    <source>
        <dbReference type="Proteomes" id="UP001590951"/>
    </source>
</evidence>
<dbReference type="EMBL" id="JBHFEH010000020">
    <property type="protein sequence ID" value="KAL2053527.1"/>
    <property type="molecule type" value="Genomic_DNA"/>
</dbReference>
<accession>A0ABR4B6P3</accession>
<gene>
    <name evidence="2" type="ORF">ABVK25_006179</name>
</gene>
<protein>
    <submittedName>
        <fullName evidence="2">Uncharacterized protein</fullName>
    </submittedName>
</protein>
<name>A0ABR4B6P3_9LECA</name>
<feature type="region of interest" description="Disordered" evidence="1">
    <location>
        <begin position="41"/>
        <end position="97"/>
    </location>
</feature>
<feature type="region of interest" description="Disordered" evidence="1">
    <location>
        <begin position="124"/>
        <end position="153"/>
    </location>
</feature>
<evidence type="ECO:0000313" key="2">
    <source>
        <dbReference type="EMBL" id="KAL2053527.1"/>
    </source>
</evidence>
<evidence type="ECO:0000256" key="1">
    <source>
        <dbReference type="SAM" id="MobiDB-lite"/>
    </source>
</evidence>
<comment type="caution">
    <text evidence="2">The sequence shown here is derived from an EMBL/GenBank/DDBJ whole genome shotgun (WGS) entry which is preliminary data.</text>
</comment>
<sequence>MTTATQRYISPSTYGPANMFAQSISCNLPKSDESVKVCGNGAPASRTIQPQQMEKQASRGANLRQLNTDESSFFDFDPPSNTGSPFQHGGFSIPGASGMPWGTDLNDFRPHHHQTLLYSFQRTGPTAMGTSSQTLPISSPKSAPPTLEHNMAR</sequence>
<reference evidence="2 3" key="1">
    <citation type="submission" date="2024-09" db="EMBL/GenBank/DDBJ databases">
        <title>Rethinking Asexuality: The Enigmatic Case of Functional Sexual Genes in Lepraria (Stereocaulaceae).</title>
        <authorList>
            <person name="Doellman M."/>
            <person name="Sun Y."/>
            <person name="Barcenas-Pena A."/>
            <person name="Lumbsch H.T."/>
            <person name="Grewe F."/>
        </authorList>
    </citation>
    <scope>NUCLEOTIDE SEQUENCE [LARGE SCALE GENOMIC DNA]</scope>
    <source>
        <strain evidence="2 3">Grewe 0041</strain>
    </source>
</reference>
<proteinExistence type="predicted"/>
<feature type="compositionally biased region" description="Polar residues" evidence="1">
    <location>
        <begin position="124"/>
        <end position="141"/>
    </location>
</feature>
<organism evidence="2 3">
    <name type="scientific">Lepraria finkii</name>
    <dbReference type="NCBI Taxonomy" id="1340010"/>
    <lineage>
        <taxon>Eukaryota</taxon>
        <taxon>Fungi</taxon>
        <taxon>Dikarya</taxon>
        <taxon>Ascomycota</taxon>
        <taxon>Pezizomycotina</taxon>
        <taxon>Lecanoromycetes</taxon>
        <taxon>OSLEUM clade</taxon>
        <taxon>Lecanoromycetidae</taxon>
        <taxon>Lecanorales</taxon>
        <taxon>Lecanorineae</taxon>
        <taxon>Stereocaulaceae</taxon>
        <taxon>Lepraria</taxon>
    </lineage>
</organism>
<dbReference type="Proteomes" id="UP001590951">
    <property type="component" value="Unassembled WGS sequence"/>
</dbReference>
<keyword evidence="3" id="KW-1185">Reference proteome</keyword>
<feature type="compositionally biased region" description="Polar residues" evidence="1">
    <location>
        <begin position="46"/>
        <end position="55"/>
    </location>
</feature>